<reference evidence="3 4" key="1">
    <citation type="submission" date="2018-07" db="EMBL/GenBank/DDBJ databases">
        <title>Genome sequencing of Runella.</title>
        <authorList>
            <person name="Baek M.-G."/>
            <person name="Yi H."/>
        </authorList>
    </citation>
    <scope>NUCLEOTIDE SEQUENCE [LARGE SCALE GENOMIC DNA]</scope>
    <source>
        <strain evidence="3 4">HYN0085</strain>
    </source>
</reference>
<dbReference type="EMBL" id="CP030850">
    <property type="protein sequence ID" value="AXE18414.1"/>
    <property type="molecule type" value="Genomic_DNA"/>
</dbReference>
<protein>
    <recommendedName>
        <fullName evidence="2">Secretion system C-terminal sorting domain-containing protein</fullName>
    </recommendedName>
</protein>
<accession>A0A344TIE3</accession>
<proteinExistence type="predicted"/>
<name>A0A344TIE3_9BACT</name>
<dbReference type="KEGG" id="run:DR864_11960"/>
<organism evidence="3 4">
    <name type="scientific">Runella rosea</name>
    <dbReference type="NCBI Taxonomy" id="2259595"/>
    <lineage>
        <taxon>Bacteria</taxon>
        <taxon>Pseudomonadati</taxon>
        <taxon>Bacteroidota</taxon>
        <taxon>Cytophagia</taxon>
        <taxon>Cytophagales</taxon>
        <taxon>Spirosomataceae</taxon>
        <taxon>Runella</taxon>
    </lineage>
</organism>
<evidence type="ECO:0000256" key="1">
    <source>
        <dbReference type="SAM" id="SignalP"/>
    </source>
</evidence>
<dbReference type="NCBIfam" id="TIGR04183">
    <property type="entry name" value="Por_Secre_tail"/>
    <property type="match status" value="1"/>
</dbReference>
<sequence>MKIVTLITSAFLWVGTFANAQTTVRFVPENTLKNGTEQPLGRGRIEQTGQGFTQKLRIELPQKTLNLILSPSRLKQYDTILTSEGEEPSKVNFFEAIDHDQKYYVAAIDRQFYGLLMVEDGDLVSLEKSNDSLYSYQKISPNGALAYFCNHDHQPVAKTSAFARVGAALLSGCYEFPVGFVSDYAHYRFLNQNRAELEADNLLKLAAAQEIWGPYVFNANISFIVIGQVIQTNEMDPPWTTDSRKSLGMVWGELNNSWTKPASWKKYKSLIVTGVTGINYGTTPNELNTWGYGGGGQNEFGMGTVVLKNFPNAAQTRWLLAHELGHAFGAGHDEFSGYVMFSQYGAASWSPKSKETINGTLDRLETQKLLAQCAVINLRYELKKDSLAMAWQTNYDVLGDSFVIEHSLDAQKMWATIDTFPSAGISSYQKTLAYTLPMGTTAYFRVRQQGQKTITSNVVMVSITGLENEPLNENVSIYPNPFFNQLTIKTLTPQSVIIYDLTGREILRIATPKNYHIIDAASWSSGSYFIQLNGSASKVYKVVK</sequence>
<keyword evidence="1" id="KW-0732">Signal</keyword>
<dbReference type="Gene3D" id="3.40.390.10">
    <property type="entry name" value="Collagenase (Catalytic Domain)"/>
    <property type="match status" value="1"/>
</dbReference>
<dbReference type="InterPro" id="IPR024079">
    <property type="entry name" value="MetalloPept_cat_dom_sf"/>
</dbReference>
<dbReference type="RefSeq" id="WP_114067197.1">
    <property type="nucleotide sequence ID" value="NZ_CP030850.1"/>
</dbReference>
<dbReference type="Pfam" id="PF18962">
    <property type="entry name" value="Por_Secre_tail"/>
    <property type="match status" value="1"/>
</dbReference>
<dbReference type="Proteomes" id="UP000251993">
    <property type="component" value="Chromosome"/>
</dbReference>
<dbReference type="SUPFAM" id="SSF55486">
    <property type="entry name" value="Metalloproteases ('zincins'), catalytic domain"/>
    <property type="match status" value="1"/>
</dbReference>
<dbReference type="OrthoDB" id="926075at2"/>
<dbReference type="InterPro" id="IPR026444">
    <property type="entry name" value="Secre_tail"/>
</dbReference>
<feature type="domain" description="Secretion system C-terminal sorting" evidence="2">
    <location>
        <begin position="477"/>
        <end position="541"/>
    </location>
</feature>
<gene>
    <name evidence="3" type="ORF">DR864_11960</name>
</gene>
<evidence type="ECO:0000259" key="2">
    <source>
        <dbReference type="Pfam" id="PF18962"/>
    </source>
</evidence>
<dbReference type="GO" id="GO:0008237">
    <property type="term" value="F:metallopeptidase activity"/>
    <property type="evidence" value="ECO:0007669"/>
    <property type="project" value="InterPro"/>
</dbReference>
<dbReference type="AlphaFoldDB" id="A0A344TIE3"/>
<evidence type="ECO:0000313" key="3">
    <source>
        <dbReference type="EMBL" id="AXE18414.1"/>
    </source>
</evidence>
<keyword evidence="4" id="KW-1185">Reference proteome</keyword>
<feature type="chain" id="PRO_5016930904" description="Secretion system C-terminal sorting domain-containing protein" evidence="1">
    <location>
        <begin position="21"/>
        <end position="544"/>
    </location>
</feature>
<evidence type="ECO:0000313" key="4">
    <source>
        <dbReference type="Proteomes" id="UP000251993"/>
    </source>
</evidence>
<feature type="signal peptide" evidence="1">
    <location>
        <begin position="1"/>
        <end position="20"/>
    </location>
</feature>